<evidence type="ECO:0000256" key="1">
    <source>
        <dbReference type="SAM" id="MobiDB-lite"/>
    </source>
</evidence>
<organism evidence="2 3">
    <name type="scientific">Panicum hallii var. hallii</name>
    <dbReference type="NCBI Taxonomy" id="1504633"/>
    <lineage>
        <taxon>Eukaryota</taxon>
        <taxon>Viridiplantae</taxon>
        <taxon>Streptophyta</taxon>
        <taxon>Embryophyta</taxon>
        <taxon>Tracheophyta</taxon>
        <taxon>Spermatophyta</taxon>
        <taxon>Magnoliopsida</taxon>
        <taxon>Liliopsida</taxon>
        <taxon>Poales</taxon>
        <taxon>Poaceae</taxon>
        <taxon>PACMAD clade</taxon>
        <taxon>Panicoideae</taxon>
        <taxon>Panicodae</taxon>
        <taxon>Paniceae</taxon>
        <taxon>Panicinae</taxon>
        <taxon>Panicum</taxon>
        <taxon>Panicum sect. Panicum</taxon>
    </lineage>
</organism>
<name>A0A2T7C891_9POAL</name>
<reference evidence="2 3" key="1">
    <citation type="submission" date="2018-04" db="EMBL/GenBank/DDBJ databases">
        <title>WGS assembly of Panicum hallii var. hallii HAL2.</title>
        <authorList>
            <person name="Lovell J."/>
            <person name="Jenkins J."/>
            <person name="Lowry D."/>
            <person name="Mamidi S."/>
            <person name="Sreedasyam A."/>
            <person name="Weng X."/>
            <person name="Barry K."/>
            <person name="Bonette J."/>
            <person name="Campitelli B."/>
            <person name="Daum C."/>
            <person name="Gordon S."/>
            <person name="Gould B."/>
            <person name="Lipzen A."/>
            <person name="MacQueen A."/>
            <person name="Palacio-Mejia J."/>
            <person name="Plott C."/>
            <person name="Shakirov E."/>
            <person name="Shu S."/>
            <person name="Yoshinaga Y."/>
            <person name="Zane M."/>
            <person name="Rokhsar D."/>
            <person name="Grimwood J."/>
            <person name="Schmutz J."/>
            <person name="Juenger T."/>
        </authorList>
    </citation>
    <scope>NUCLEOTIDE SEQUENCE [LARGE SCALE GENOMIC DNA]</scope>
    <source>
        <strain evidence="3">cv. HAL2</strain>
    </source>
</reference>
<evidence type="ECO:0000313" key="3">
    <source>
        <dbReference type="Proteomes" id="UP000244336"/>
    </source>
</evidence>
<protein>
    <submittedName>
        <fullName evidence="2">Uncharacterized protein</fullName>
    </submittedName>
</protein>
<keyword evidence="3" id="KW-1185">Reference proteome</keyword>
<dbReference type="EMBL" id="CM009757">
    <property type="protein sequence ID" value="PUZ39552.1"/>
    <property type="molecule type" value="Genomic_DNA"/>
</dbReference>
<dbReference type="Proteomes" id="UP000244336">
    <property type="component" value="Chromosome 9"/>
</dbReference>
<feature type="region of interest" description="Disordered" evidence="1">
    <location>
        <begin position="60"/>
        <end position="98"/>
    </location>
</feature>
<gene>
    <name evidence="2" type="ORF">GQ55_9G328100</name>
</gene>
<feature type="compositionally biased region" description="Low complexity" evidence="1">
    <location>
        <begin position="64"/>
        <end position="78"/>
    </location>
</feature>
<feature type="compositionally biased region" description="Basic and acidic residues" evidence="1">
    <location>
        <begin position="86"/>
        <end position="97"/>
    </location>
</feature>
<accession>A0A2T7C891</accession>
<evidence type="ECO:0000313" key="2">
    <source>
        <dbReference type="EMBL" id="PUZ39552.1"/>
    </source>
</evidence>
<dbReference type="Gramene" id="PUZ39552">
    <property type="protein sequence ID" value="PUZ39552"/>
    <property type="gene ID" value="GQ55_9G328100"/>
</dbReference>
<proteinExistence type="predicted"/>
<dbReference type="AlphaFoldDB" id="A0A2T7C891"/>
<sequence length="134" mass="14670">MHAVRMADCRVTSKRDCRGSDLPLVYTGGLRITEHSVAWRLSPTCIRAGCGGWASQIRSRRRSSASSSGTPGEAPAVVGGAGSADSGRDHRQAHLDPVKVSAVGERGWERRFFQETQHLLVANLRPWRQRSLCC</sequence>